<reference evidence="4 5" key="1">
    <citation type="submission" date="2017-12" db="EMBL/GenBank/DDBJ databases">
        <title>Sequencing, de novo assembly and annotation of complete genome of a new Thraustochytrid species, strain FCC1311.</title>
        <authorList>
            <person name="Sedici K."/>
            <person name="Godart F."/>
            <person name="Aiese Cigliano R."/>
            <person name="Sanseverino W."/>
            <person name="Barakat M."/>
            <person name="Ortet P."/>
            <person name="Marechal E."/>
            <person name="Cagnac O."/>
            <person name="Amato A."/>
        </authorList>
    </citation>
    <scope>NUCLEOTIDE SEQUENCE [LARGE SCALE GENOMIC DNA]</scope>
</reference>
<keyword evidence="3" id="KW-0812">Transmembrane</keyword>
<feature type="coiled-coil region" evidence="1">
    <location>
        <begin position="383"/>
        <end position="445"/>
    </location>
</feature>
<keyword evidence="3" id="KW-1133">Transmembrane helix</keyword>
<keyword evidence="1" id="KW-0175">Coiled coil</keyword>
<evidence type="ECO:0000256" key="1">
    <source>
        <dbReference type="SAM" id="Coils"/>
    </source>
</evidence>
<feature type="transmembrane region" description="Helical" evidence="3">
    <location>
        <begin position="256"/>
        <end position="277"/>
    </location>
</feature>
<organism evidence="4 5">
    <name type="scientific">Hondaea fermentalgiana</name>
    <dbReference type="NCBI Taxonomy" id="2315210"/>
    <lineage>
        <taxon>Eukaryota</taxon>
        <taxon>Sar</taxon>
        <taxon>Stramenopiles</taxon>
        <taxon>Bigyra</taxon>
        <taxon>Labyrinthulomycetes</taxon>
        <taxon>Thraustochytrida</taxon>
        <taxon>Thraustochytriidae</taxon>
        <taxon>Hondaea</taxon>
    </lineage>
</organism>
<sequence>MPKMQAPREKRLSRAVPPKGYTKAVLVDTAGVRDPYAELLVRDENAKEKARGQEHAETADAAVTALAAAEENQHMVNLRTTKKSYSEINFEASLMPRAIDYLMEERKLIALSPQSVVPEMLTPERDFEDWALTRPNVQVEASYGRFTVVQRGKKEIEDEEQHRKQAQGYWRRYRKRPVTPAESFRVVRLEANSRPFRQSSCRLLYKQRRFAELDLELLNPLLAAAYKTRPETLNGIVTERLTPLCRDHLPKLWKLVAMRLACVLALGAVPALLYLILGWTIVDVASGRLIDLGICAGLLVWFTVPIRRFRRKKAAYIRKCWQQFRTRLDSELACVNAELEALESPDAPGRIRFAPVLVWLGHDPYTSDRMSQVVKAIAEADRFHRARAILADLEERVAKLERQRYELETNGETANTEVIETFGSEKRLRKQVSKQRKALAKLSRRRLLQGREAKVPSGSYLVLHRLTIEVELPGPTNPVLGLQPEPAAMHGERAEDSGGESESGLLRRVDTDLVGACSRCRQITLYTRNVGLESIAKNLCKSAREDAVAFDEYRLRKLLKLEPGTDLAKALGGTHSDGTDDQEKKEDQDENKNKDKDQDQDQNHKRNETETLEDEVAASASRCAVCQGPRGA</sequence>
<evidence type="ECO:0000256" key="2">
    <source>
        <dbReference type="SAM" id="MobiDB-lite"/>
    </source>
</evidence>
<dbReference type="Proteomes" id="UP000241890">
    <property type="component" value="Unassembled WGS sequence"/>
</dbReference>
<evidence type="ECO:0000313" key="4">
    <source>
        <dbReference type="EMBL" id="GBG28333.1"/>
    </source>
</evidence>
<protein>
    <submittedName>
        <fullName evidence="4">Uncharacterized protein</fullName>
    </submittedName>
</protein>
<keyword evidence="3" id="KW-0472">Membrane</keyword>
<evidence type="ECO:0000313" key="5">
    <source>
        <dbReference type="Proteomes" id="UP000241890"/>
    </source>
</evidence>
<proteinExistence type="predicted"/>
<comment type="caution">
    <text evidence="4">The sequence shown here is derived from an EMBL/GenBank/DDBJ whole genome shotgun (WGS) entry which is preliminary data.</text>
</comment>
<feature type="region of interest" description="Disordered" evidence="2">
    <location>
        <begin position="569"/>
        <end position="632"/>
    </location>
</feature>
<keyword evidence="5" id="KW-1185">Reference proteome</keyword>
<name>A0A2R5GI49_9STRA</name>
<dbReference type="EMBL" id="BEYU01000040">
    <property type="protein sequence ID" value="GBG28333.1"/>
    <property type="molecule type" value="Genomic_DNA"/>
</dbReference>
<evidence type="ECO:0000256" key="3">
    <source>
        <dbReference type="SAM" id="Phobius"/>
    </source>
</evidence>
<dbReference type="AlphaFoldDB" id="A0A2R5GI49"/>
<accession>A0A2R5GI49</accession>
<feature type="compositionally biased region" description="Basic and acidic residues" evidence="2">
    <location>
        <begin position="577"/>
        <end position="609"/>
    </location>
</feature>
<gene>
    <name evidence="4" type="ORF">FCC1311_045562</name>
</gene>
<feature type="transmembrane region" description="Helical" evidence="3">
    <location>
        <begin position="289"/>
        <end position="309"/>
    </location>
</feature>
<dbReference type="InParanoid" id="A0A2R5GI49"/>